<keyword evidence="2" id="KW-0472">Membrane</keyword>
<feature type="compositionally biased region" description="Basic and acidic residues" evidence="1">
    <location>
        <begin position="136"/>
        <end position="151"/>
    </location>
</feature>
<gene>
    <name evidence="3" type="ORF">BU26DRAFT_523796</name>
</gene>
<evidence type="ECO:0000313" key="3">
    <source>
        <dbReference type="EMBL" id="KAF2243506.1"/>
    </source>
</evidence>
<evidence type="ECO:0000313" key="4">
    <source>
        <dbReference type="Proteomes" id="UP000800094"/>
    </source>
</evidence>
<feature type="transmembrane region" description="Helical" evidence="2">
    <location>
        <begin position="49"/>
        <end position="72"/>
    </location>
</feature>
<dbReference type="EMBL" id="ML987205">
    <property type="protein sequence ID" value="KAF2243506.1"/>
    <property type="molecule type" value="Genomic_DNA"/>
</dbReference>
<keyword evidence="2" id="KW-0812">Transmembrane</keyword>
<dbReference type="AlphaFoldDB" id="A0A6A6HZP9"/>
<dbReference type="GeneID" id="54583467"/>
<organism evidence="3 4">
    <name type="scientific">Trematosphaeria pertusa</name>
    <dbReference type="NCBI Taxonomy" id="390896"/>
    <lineage>
        <taxon>Eukaryota</taxon>
        <taxon>Fungi</taxon>
        <taxon>Dikarya</taxon>
        <taxon>Ascomycota</taxon>
        <taxon>Pezizomycotina</taxon>
        <taxon>Dothideomycetes</taxon>
        <taxon>Pleosporomycetidae</taxon>
        <taxon>Pleosporales</taxon>
        <taxon>Massarineae</taxon>
        <taxon>Trematosphaeriaceae</taxon>
        <taxon>Trematosphaeria</taxon>
    </lineage>
</organism>
<name>A0A6A6HZP9_9PLEO</name>
<keyword evidence="4" id="KW-1185">Reference proteome</keyword>
<proteinExistence type="predicted"/>
<feature type="region of interest" description="Disordered" evidence="1">
    <location>
        <begin position="136"/>
        <end position="159"/>
    </location>
</feature>
<sequence length="216" mass="24423">MEAFLRQYPEFANGPITNPPPSAMQTASIPVWQSATTSLSRFSPPSVPFIAGILLISLLLCIITYMASLLVVEHELGGYGLLTVTTAVRWRELTTRLKRARAQVASLKRQTEWLGSQLRTEMGKKAQALLELENTRRDLQAGTDHNKENAGENRATNDTIEALKKELEETKTELRDSRQHGKILEDDLQRMEANMQVDRDTIKELRRQLSVHGKQE</sequence>
<reference evidence="3" key="1">
    <citation type="journal article" date="2020" name="Stud. Mycol.">
        <title>101 Dothideomycetes genomes: a test case for predicting lifestyles and emergence of pathogens.</title>
        <authorList>
            <person name="Haridas S."/>
            <person name="Albert R."/>
            <person name="Binder M."/>
            <person name="Bloem J."/>
            <person name="Labutti K."/>
            <person name="Salamov A."/>
            <person name="Andreopoulos B."/>
            <person name="Baker S."/>
            <person name="Barry K."/>
            <person name="Bills G."/>
            <person name="Bluhm B."/>
            <person name="Cannon C."/>
            <person name="Castanera R."/>
            <person name="Culley D."/>
            <person name="Daum C."/>
            <person name="Ezra D."/>
            <person name="Gonzalez J."/>
            <person name="Henrissat B."/>
            <person name="Kuo A."/>
            <person name="Liang C."/>
            <person name="Lipzen A."/>
            <person name="Lutzoni F."/>
            <person name="Magnuson J."/>
            <person name="Mondo S."/>
            <person name="Nolan M."/>
            <person name="Ohm R."/>
            <person name="Pangilinan J."/>
            <person name="Park H.-J."/>
            <person name="Ramirez L."/>
            <person name="Alfaro M."/>
            <person name="Sun H."/>
            <person name="Tritt A."/>
            <person name="Yoshinaga Y."/>
            <person name="Zwiers L.-H."/>
            <person name="Turgeon B."/>
            <person name="Goodwin S."/>
            <person name="Spatafora J."/>
            <person name="Crous P."/>
            <person name="Grigoriev I."/>
        </authorList>
    </citation>
    <scope>NUCLEOTIDE SEQUENCE</scope>
    <source>
        <strain evidence="3">CBS 122368</strain>
    </source>
</reference>
<dbReference type="RefSeq" id="XP_033678510.1">
    <property type="nucleotide sequence ID" value="XM_033830137.1"/>
</dbReference>
<dbReference type="Proteomes" id="UP000800094">
    <property type="component" value="Unassembled WGS sequence"/>
</dbReference>
<evidence type="ECO:0000256" key="1">
    <source>
        <dbReference type="SAM" id="MobiDB-lite"/>
    </source>
</evidence>
<evidence type="ECO:0000256" key="2">
    <source>
        <dbReference type="SAM" id="Phobius"/>
    </source>
</evidence>
<protein>
    <submittedName>
        <fullName evidence="3">Uncharacterized protein</fullName>
    </submittedName>
</protein>
<keyword evidence="2" id="KW-1133">Transmembrane helix</keyword>
<accession>A0A6A6HZP9</accession>